<accession>M5DZM6</accession>
<gene>
    <name evidence="1" type="ORF">TOL_0510</name>
</gene>
<dbReference type="EMBL" id="HF680312">
    <property type="protein sequence ID" value="CCU70949.1"/>
    <property type="molecule type" value="Genomic_DNA"/>
</dbReference>
<dbReference type="AlphaFoldDB" id="M5DZM6"/>
<evidence type="ECO:0000313" key="2">
    <source>
        <dbReference type="Proteomes" id="UP000011866"/>
    </source>
</evidence>
<keyword evidence="2" id="KW-1185">Reference proteome</keyword>
<proteinExistence type="predicted"/>
<dbReference type="Proteomes" id="UP000011866">
    <property type="component" value="Chromosome"/>
</dbReference>
<sequence>MSEYKLEDAETVTLADATKIIGLDANGVPCWIDPSSLAQGGFKAWLDTHSDIVNYWWPDKSDVGYLAKSGRRCTDFNSTDTPILVEKEGVRVYAALNTTNENLIFQSLQTDQISVERSEIGIFYIDPAISPATDDRSELMYCASNGNFQGMFILHTNDQYSKWTIGSYCYPYNSVPVSAQFGTDDLLGGWVMVHAKTTMDRVNTTVRIEITVSNATQSGLRYGSGENTNVTAFRITPTTIGVASTYAGSAILPAFYAKSRVPLTEVEADDIFNRFKAGYGIA</sequence>
<protein>
    <submittedName>
        <fullName evidence="1">Uncharacterized protein</fullName>
    </submittedName>
</protein>
<reference evidence="1 2" key="1">
    <citation type="journal article" date="2013" name="Genome Announc.">
        <title>Genome Sequence of Thalassolituus oleivorans MIL-1 (DSM 14913T).</title>
        <authorList>
            <person name="Golyshin P.N."/>
            <person name="Werner J."/>
            <person name="Chernikova T.N."/>
            <person name="Tran H."/>
            <person name="Ferrer M."/>
            <person name="Yakimov M.M."/>
            <person name="Teeling H."/>
            <person name="Golyshina O.V."/>
        </authorList>
    </citation>
    <scope>NUCLEOTIDE SEQUENCE [LARGE SCALE GENOMIC DNA]</scope>
    <source>
        <strain evidence="1 2">MIL-1</strain>
    </source>
</reference>
<name>M5DZM6_9GAMM</name>
<evidence type="ECO:0000313" key="1">
    <source>
        <dbReference type="EMBL" id="CCU70949.1"/>
    </source>
</evidence>
<dbReference type="HOGENOM" id="CLU_986710_0_0_6"/>
<dbReference type="RefSeq" id="WP_015485689.1">
    <property type="nucleotide sequence ID" value="NC_020888.1"/>
</dbReference>
<dbReference type="KEGG" id="tol:TOL_0510"/>
<organism evidence="1 2">
    <name type="scientific">Thalassolituus oleivorans MIL-1</name>
    <dbReference type="NCBI Taxonomy" id="1298593"/>
    <lineage>
        <taxon>Bacteria</taxon>
        <taxon>Pseudomonadati</taxon>
        <taxon>Pseudomonadota</taxon>
        <taxon>Gammaproteobacteria</taxon>
        <taxon>Oceanospirillales</taxon>
        <taxon>Oceanospirillaceae</taxon>
        <taxon>Thalassolituus</taxon>
    </lineage>
</organism>
<dbReference type="GeneID" id="79175494"/>